<feature type="signal peptide" evidence="3">
    <location>
        <begin position="1"/>
        <end position="26"/>
    </location>
</feature>
<dbReference type="Pfam" id="PF03109">
    <property type="entry name" value="ABC1"/>
    <property type="match status" value="1"/>
</dbReference>
<keyword evidence="3" id="KW-0732">Signal</keyword>
<evidence type="ECO:0000256" key="3">
    <source>
        <dbReference type="SAM" id="SignalP"/>
    </source>
</evidence>
<dbReference type="EMBL" id="BRXY01000383">
    <property type="protein sequence ID" value="GMH91247.1"/>
    <property type="molecule type" value="Genomic_DNA"/>
</dbReference>
<keyword evidence="6" id="KW-1185">Reference proteome</keyword>
<feature type="chain" id="PRO_5040861981" description="ABC1 atypical kinase-like domain-containing protein" evidence="3">
    <location>
        <begin position="27"/>
        <end position="752"/>
    </location>
</feature>
<dbReference type="SUPFAM" id="SSF56112">
    <property type="entry name" value="Protein kinase-like (PK-like)"/>
    <property type="match status" value="1"/>
</dbReference>
<protein>
    <recommendedName>
        <fullName evidence="4">ABC1 atypical kinase-like domain-containing protein</fullName>
    </recommendedName>
</protein>
<dbReference type="CDD" id="cd05121">
    <property type="entry name" value="ABC1_ADCK3-like"/>
    <property type="match status" value="1"/>
</dbReference>
<reference evidence="6" key="1">
    <citation type="journal article" date="2023" name="Commun. Biol.">
        <title>Genome analysis of Parmales, the sister group of diatoms, reveals the evolutionary specialization of diatoms from phago-mixotrophs to photoautotrophs.</title>
        <authorList>
            <person name="Ban H."/>
            <person name="Sato S."/>
            <person name="Yoshikawa S."/>
            <person name="Yamada K."/>
            <person name="Nakamura Y."/>
            <person name="Ichinomiya M."/>
            <person name="Sato N."/>
            <person name="Blanc-Mathieu R."/>
            <person name="Endo H."/>
            <person name="Kuwata A."/>
            <person name="Ogata H."/>
        </authorList>
    </citation>
    <scope>NUCLEOTIDE SEQUENCE [LARGE SCALE GENOMIC DNA]</scope>
    <source>
        <strain evidence="6">NIES 3701</strain>
    </source>
</reference>
<evidence type="ECO:0000256" key="1">
    <source>
        <dbReference type="ARBA" id="ARBA00009670"/>
    </source>
</evidence>
<evidence type="ECO:0000313" key="5">
    <source>
        <dbReference type="EMBL" id="GMH91247.1"/>
    </source>
</evidence>
<feature type="compositionally biased region" description="Low complexity" evidence="2">
    <location>
        <begin position="31"/>
        <end position="42"/>
    </location>
</feature>
<dbReference type="InterPro" id="IPR011009">
    <property type="entry name" value="Kinase-like_dom_sf"/>
</dbReference>
<evidence type="ECO:0000313" key="6">
    <source>
        <dbReference type="Proteomes" id="UP001165085"/>
    </source>
</evidence>
<dbReference type="AlphaFoldDB" id="A0A9W7EUM7"/>
<sequence>MYRSTHLIPLLVFLALLALLLPPSSAFLPPLSPPQSRSPRLPAATTDESTSSITPPPATSIPIPSATLLSEPPSAPRSKRSRLRSLFGLGPKDELESAAAAATEGLFDEICEVDENLPTEPVDPECADEELKRRSLRKITKSLARSLRLVADDEVTDDVALGDILEAGWERRGNANALRRNAEIWKFALKSVFASLKPRKLKKKGASQEEIETAQRDAATFIRDGLLKLGPSFVKLGQVVSTRTDVLPESFINVLKSLQDDVPPFSGEKAKRIVQEELKLTPAEFDAKFKDFSAEPLAAASLGQVHTAFVNGKKVAVKVQRSGLKDLFDVDLKNLKKIATLLNNFDPKTDGADRNWVKIYEESERLLYLEIDYLNEAKNAIRFKKDFEEIDYVRVPSVYSNLSTPRVLTMEFIESFKLTDIERIDKLNLDKTVLAKQTADSFLRQIVETGFFHCDPHPGNLCVDSAGKLVYYDFGMMDELKPNVREGFRTFCTALFAGGPMIKDAQLAENAKMLVDGVEEAGVLAGNADRLAVEKLARYFMRQFKDTQLGKSGNGIKETVGTDLQTLTENNVFRFPSTFTFIFRAFASIDGIGKGLDETYDIGQLAQPFIEKFTEVRKGYKSDFDKNLSIFSKATGLNPTDVEIAVSSPRRIRYVEQTLRQMEEGNLKIRVRSLENEKQLERMALTQSNMLNLLIASLALNVAATVGSPIVTGVAGLGAAKFALTAFTGNAKIKKFDKTQAKFTTTKFQGDE</sequence>
<proteinExistence type="inferred from homology"/>
<dbReference type="InterPro" id="IPR050154">
    <property type="entry name" value="UbiB_kinase"/>
</dbReference>
<dbReference type="PANTHER" id="PTHR10566:SF113">
    <property type="entry name" value="PROTEIN ACTIVITY OF BC1 COMPLEX KINASE 7, CHLOROPLASTIC"/>
    <property type="match status" value="1"/>
</dbReference>
<dbReference type="OrthoDB" id="427480at2759"/>
<dbReference type="InterPro" id="IPR004147">
    <property type="entry name" value="ABC1_dom"/>
</dbReference>
<evidence type="ECO:0000256" key="2">
    <source>
        <dbReference type="SAM" id="MobiDB-lite"/>
    </source>
</evidence>
<dbReference type="PANTHER" id="PTHR10566">
    <property type="entry name" value="CHAPERONE-ACTIVITY OF BC1 COMPLEX CABC1 -RELATED"/>
    <property type="match status" value="1"/>
</dbReference>
<feature type="domain" description="ABC1 atypical kinase-like" evidence="4">
    <location>
        <begin position="258"/>
        <end position="496"/>
    </location>
</feature>
<gene>
    <name evidence="5" type="ORF">TrST_g397</name>
</gene>
<evidence type="ECO:0000259" key="4">
    <source>
        <dbReference type="Pfam" id="PF03109"/>
    </source>
</evidence>
<dbReference type="Proteomes" id="UP001165085">
    <property type="component" value="Unassembled WGS sequence"/>
</dbReference>
<comment type="similarity">
    <text evidence="1">Belongs to the protein kinase superfamily. ADCK protein kinase family.</text>
</comment>
<name>A0A9W7EUM7_9STRA</name>
<comment type="caution">
    <text evidence="5">The sequence shown here is derived from an EMBL/GenBank/DDBJ whole genome shotgun (WGS) entry which is preliminary data.</text>
</comment>
<accession>A0A9W7EUM7</accession>
<feature type="region of interest" description="Disordered" evidence="2">
    <location>
        <begin position="31"/>
        <end position="80"/>
    </location>
</feature>
<organism evidence="5 6">
    <name type="scientific">Triparma strigata</name>
    <dbReference type="NCBI Taxonomy" id="1606541"/>
    <lineage>
        <taxon>Eukaryota</taxon>
        <taxon>Sar</taxon>
        <taxon>Stramenopiles</taxon>
        <taxon>Ochrophyta</taxon>
        <taxon>Bolidophyceae</taxon>
        <taxon>Parmales</taxon>
        <taxon>Triparmaceae</taxon>
        <taxon>Triparma</taxon>
    </lineage>
</organism>